<feature type="region of interest" description="Disordered" evidence="1">
    <location>
        <begin position="272"/>
        <end position="301"/>
    </location>
</feature>
<evidence type="ECO:0000313" key="4">
    <source>
        <dbReference type="EMBL" id="MBW7456656.1"/>
    </source>
</evidence>
<evidence type="ECO:0000256" key="2">
    <source>
        <dbReference type="SAM" id="SignalP"/>
    </source>
</evidence>
<evidence type="ECO:0000259" key="3">
    <source>
        <dbReference type="Pfam" id="PF07833"/>
    </source>
</evidence>
<dbReference type="SUPFAM" id="SSF55383">
    <property type="entry name" value="Copper amine oxidase, domain N"/>
    <property type="match status" value="1"/>
</dbReference>
<feature type="signal peptide" evidence="2">
    <location>
        <begin position="1"/>
        <end position="27"/>
    </location>
</feature>
<dbReference type="InterPro" id="IPR012854">
    <property type="entry name" value="Cu_amine_oxidase-like_N"/>
</dbReference>
<keyword evidence="2" id="KW-0732">Signal</keyword>
<comment type="caution">
    <text evidence="4">The sequence shown here is derived from an EMBL/GenBank/DDBJ whole genome shotgun (WGS) entry which is preliminary data.</text>
</comment>
<evidence type="ECO:0000313" key="5">
    <source>
        <dbReference type="Proteomes" id="UP001519887"/>
    </source>
</evidence>
<keyword evidence="5" id="KW-1185">Reference proteome</keyword>
<feature type="domain" description="Copper amine oxidase-like N-terminal" evidence="3">
    <location>
        <begin position="40"/>
        <end position="141"/>
    </location>
</feature>
<dbReference type="EMBL" id="JAHZIK010000634">
    <property type="protein sequence ID" value="MBW7456656.1"/>
    <property type="molecule type" value="Genomic_DNA"/>
</dbReference>
<organism evidence="4 5">
    <name type="scientific">Paenibacillus sepulcri</name>
    <dbReference type="NCBI Taxonomy" id="359917"/>
    <lineage>
        <taxon>Bacteria</taxon>
        <taxon>Bacillati</taxon>
        <taxon>Bacillota</taxon>
        <taxon>Bacilli</taxon>
        <taxon>Bacillales</taxon>
        <taxon>Paenibacillaceae</taxon>
        <taxon>Paenibacillus</taxon>
    </lineage>
</organism>
<dbReference type="Pfam" id="PF07833">
    <property type="entry name" value="Cu_amine_oxidN1"/>
    <property type="match status" value="1"/>
</dbReference>
<evidence type="ECO:0000256" key="1">
    <source>
        <dbReference type="SAM" id="MobiDB-lite"/>
    </source>
</evidence>
<dbReference type="InterPro" id="IPR036582">
    <property type="entry name" value="Mao_N_sf"/>
</dbReference>
<dbReference type="Proteomes" id="UP001519887">
    <property type="component" value="Unassembled WGS sequence"/>
</dbReference>
<name>A0ABS7C6X1_9BACL</name>
<feature type="chain" id="PRO_5046072382" evidence="2">
    <location>
        <begin position="28"/>
        <end position="301"/>
    </location>
</feature>
<reference evidence="4 5" key="1">
    <citation type="submission" date="2021-07" db="EMBL/GenBank/DDBJ databases">
        <title>Paenibacillus radiodurans sp. nov., isolated from the southeastern edge of Tengger Desert.</title>
        <authorList>
            <person name="Zhang G."/>
        </authorList>
    </citation>
    <scope>NUCLEOTIDE SEQUENCE [LARGE SCALE GENOMIC DNA]</scope>
    <source>
        <strain evidence="4 5">CCM 7311</strain>
    </source>
</reference>
<sequence>MIKWFKTAAAVSLLLAGTMTASMSAYGAAPVQPQVFIDGKLQEQPILLQGYTLVQLIAFNDPEWVSYSYDAPARTVVITNPSQNMTVMLQEGVTEANVNGTRVKLDAPVQIIFGRTYVPLRFLSETLGGTVDYITATRQAIVRTPSGEADYRKLMTGSLPDARNIAANLSPIPLEKGLTPLGEGFSEDYVFPQGEALRFTKEYKGLISYIEINEQGLAEVKWQKDTWSASGKYRESGSKPPAFGESTYFMYNFSTPAFIKYGTIGSDGKVSDLPPYAISEQRGKSREIFNPVEGEQRTDKR</sequence>
<proteinExistence type="predicted"/>
<protein>
    <submittedName>
        <fullName evidence="4">Copper amine oxidase N-terminal domain-containing protein</fullName>
    </submittedName>
</protein>
<gene>
    <name evidence="4" type="ORF">K0U00_21705</name>
</gene>
<dbReference type="RefSeq" id="WP_210039922.1">
    <property type="nucleotide sequence ID" value="NZ_JBHLVU010000008.1"/>
</dbReference>
<dbReference type="Gene3D" id="3.30.457.10">
    <property type="entry name" value="Copper amine oxidase-like, N-terminal domain"/>
    <property type="match status" value="1"/>
</dbReference>
<accession>A0ABS7C6X1</accession>